<evidence type="ECO:0000256" key="9">
    <source>
        <dbReference type="SAM" id="MobiDB-lite"/>
    </source>
</evidence>
<name>A0ABT5SUE6_9PSEU</name>
<feature type="region of interest" description="Disordered" evidence="9">
    <location>
        <begin position="83"/>
        <end position="114"/>
    </location>
</feature>
<evidence type="ECO:0000256" key="5">
    <source>
        <dbReference type="ARBA" id="ARBA00022927"/>
    </source>
</evidence>
<dbReference type="Pfam" id="PF02416">
    <property type="entry name" value="TatA_B_E"/>
    <property type="match status" value="1"/>
</dbReference>
<dbReference type="RefSeq" id="WP_274200990.1">
    <property type="nucleotide sequence ID" value="NZ_JAQZAO010000005.1"/>
</dbReference>
<dbReference type="Proteomes" id="UP001300763">
    <property type="component" value="Unassembled WGS sequence"/>
</dbReference>
<dbReference type="InterPro" id="IPR018448">
    <property type="entry name" value="TatB"/>
</dbReference>
<evidence type="ECO:0000256" key="6">
    <source>
        <dbReference type="ARBA" id="ARBA00022989"/>
    </source>
</evidence>
<evidence type="ECO:0000256" key="1">
    <source>
        <dbReference type="ARBA" id="ARBA00004167"/>
    </source>
</evidence>
<keyword evidence="3" id="KW-1003">Cell membrane</keyword>
<evidence type="ECO:0000256" key="10">
    <source>
        <dbReference type="SAM" id="Phobius"/>
    </source>
</evidence>
<comment type="subcellular location">
    <subcellularLocation>
        <location evidence="1">Membrane</location>
        <topology evidence="1">Single-pass membrane protein</topology>
    </subcellularLocation>
</comment>
<accession>A0ABT5SUE6</accession>
<proteinExistence type="predicted"/>
<evidence type="ECO:0000256" key="8">
    <source>
        <dbReference type="ARBA" id="ARBA00023136"/>
    </source>
</evidence>
<reference evidence="11 12" key="1">
    <citation type="submission" date="2023-02" db="EMBL/GenBank/DDBJ databases">
        <title>Genome sequencing required for Actinomycetospora new species description.</title>
        <authorList>
            <person name="Saimee Y."/>
            <person name="Duangmal K."/>
        </authorList>
    </citation>
    <scope>NUCLEOTIDE SEQUENCE [LARGE SCALE GENOMIC DNA]</scope>
    <source>
        <strain evidence="11 12">DW7H6</strain>
    </source>
</reference>
<keyword evidence="5" id="KW-0653">Protein transport</keyword>
<evidence type="ECO:0000313" key="12">
    <source>
        <dbReference type="Proteomes" id="UP001300763"/>
    </source>
</evidence>
<keyword evidence="8 10" id="KW-0472">Membrane</keyword>
<organism evidence="11 12">
    <name type="scientific">Actinomycetospora lemnae</name>
    <dbReference type="NCBI Taxonomy" id="3019891"/>
    <lineage>
        <taxon>Bacteria</taxon>
        <taxon>Bacillati</taxon>
        <taxon>Actinomycetota</taxon>
        <taxon>Actinomycetes</taxon>
        <taxon>Pseudonocardiales</taxon>
        <taxon>Pseudonocardiaceae</taxon>
        <taxon>Actinomycetospora</taxon>
    </lineage>
</organism>
<feature type="transmembrane region" description="Helical" evidence="10">
    <location>
        <begin position="6"/>
        <end position="23"/>
    </location>
</feature>
<evidence type="ECO:0000256" key="3">
    <source>
        <dbReference type="ARBA" id="ARBA00022475"/>
    </source>
</evidence>
<sequence length="114" mass="12495">MTVLGLGMGELVLLALIGFFVIGPERLPGAIRSLARVATQAKGYAASVREQVDTAADLAEVRRQLDELREPLAEIRSADPRRAVREAFRDVPTPASRTHARTPARPQTRPRTRA</sequence>
<keyword evidence="4 10" id="KW-0812">Transmembrane</keyword>
<dbReference type="PRINTS" id="PR01506">
    <property type="entry name" value="TATBPROTEIN"/>
</dbReference>
<keyword evidence="2" id="KW-0813">Transport</keyword>
<evidence type="ECO:0000313" key="11">
    <source>
        <dbReference type="EMBL" id="MDD7966477.1"/>
    </source>
</evidence>
<dbReference type="NCBIfam" id="TIGR01410">
    <property type="entry name" value="tatB"/>
    <property type="match status" value="1"/>
</dbReference>
<dbReference type="InterPro" id="IPR003369">
    <property type="entry name" value="TatA/B/E"/>
</dbReference>
<evidence type="ECO:0000256" key="4">
    <source>
        <dbReference type="ARBA" id="ARBA00022692"/>
    </source>
</evidence>
<keyword evidence="12" id="KW-1185">Reference proteome</keyword>
<evidence type="ECO:0000256" key="7">
    <source>
        <dbReference type="ARBA" id="ARBA00023010"/>
    </source>
</evidence>
<comment type="caution">
    <text evidence="11">The sequence shown here is derived from an EMBL/GenBank/DDBJ whole genome shotgun (WGS) entry which is preliminary data.</text>
</comment>
<gene>
    <name evidence="11" type="primary">tatB</name>
    <name evidence="11" type="ORF">PGB27_14140</name>
</gene>
<feature type="compositionally biased region" description="Basic residues" evidence="9">
    <location>
        <begin position="98"/>
        <end position="114"/>
    </location>
</feature>
<evidence type="ECO:0000256" key="2">
    <source>
        <dbReference type="ARBA" id="ARBA00022448"/>
    </source>
</evidence>
<dbReference type="EMBL" id="JAQZAO010000005">
    <property type="protein sequence ID" value="MDD7966477.1"/>
    <property type="molecule type" value="Genomic_DNA"/>
</dbReference>
<protein>
    <submittedName>
        <fullName evidence="11">Sec-independent protein translocase protein TatB</fullName>
    </submittedName>
</protein>
<dbReference type="Gene3D" id="1.20.5.3310">
    <property type="match status" value="1"/>
</dbReference>
<keyword evidence="7" id="KW-0811">Translocation</keyword>
<keyword evidence="6 10" id="KW-1133">Transmembrane helix</keyword>